<evidence type="ECO:0000259" key="1">
    <source>
        <dbReference type="Pfam" id="PF25907"/>
    </source>
</evidence>
<sequence>MSPCLLCVRAKRSPHSYDSSPFSIKIDNILLLKNIPHSTVQVSPVLPRPEITVLLIASALERRFPAAQGFGTIFPAKNHGGSPDTGLLKAFTKYYADTVLFAPGVGLLPWDRIPESFLNDRRIAMALIDEQLQDGREWLFDTKLPSLVDIGVEFIYSWVRGFQNTASLFDSSKSPYALKWLERMDKFLKAAQKNFSSPKALSGADAARLIANSPHEPYDVVGFNADEAKRLKVVQGQMVTIIPDDTGPNFATTGKLVALNHEEFVIETKATELNAIFRIHFPRLGFTPKAAAEHKL</sequence>
<dbReference type="Proteomes" id="UP000799118">
    <property type="component" value="Unassembled WGS sequence"/>
</dbReference>
<organism evidence="2 3">
    <name type="scientific">Gymnopus androsaceus JB14</name>
    <dbReference type="NCBI Taxonomy" id="1447944"/>
    <lineage>
        <taxon>Eukaryota</taxon>
        <taxon>Fungi</taxon>
        <taxon>Dikarya</taxon>
        <taxon>Basidiomycota</taxon>
        <taxon>Agaricomycotina</taxon>
        <taxon>Agaricomycetes</taxon>
        <taxon>Agaricomycetidae</taxon>
        <taxon>Agaricales</taxon>
        <taxon>Marasmiineae</taxon>
        <taxon>Omphalotaceae</taxon>
        <taxon>Gymnopus</taxon>
    </lineage>
</organism>
<dbReference type="Pfam" id="PF25907">
    <property type="entry name" value="DUF7962"/>
    <property type="match status" value="1"/>
</dbReference>
<dbReference type="OrthoDB" id="202840at2759"/>
<proteinExistence type="predicted"/>
<accession>A0A6A4IN85</accession>
<evidence type="ECO:0000313" key="3">
    <source>
        <dbReference type="Proteomes" id="UP000799118"/>
    </source>
</evidence>
<dbReference type="EMBL" id="ML769385">
    <property type="protein sequence ID" value="KAE9410458.1"/>
    <property type="molecule type" value="Genomic_DNA"/>
</dbReference>
<keyword evidence="3" id="KW-1185">Reference proteome</keyword>
<gene>
    <name evidence="2" type="ORF">BT96DRAFT_953057</name>
</gene>
<dbReference type="Gene3D" id="3.40.30.110">
    <property type="match status" value="2"/>
</dbReference>
<feature type="domain" description="DUF7962" evidence="1">
    <location>
        <begin position="121"/>
        <end position="193"/>
    </location>
</feature>
<dbReference type="AlphaFoldDB" id="A0A6A4IN85"/>
<evidence type="ECO:0000313" key="2">
    <source>
        <dbReference type="EMBL" id="KAE9410458.1"/>
    </source>
</evidence>
<protein>
    <recommendedName>
        <fullName evidence="1">DUF7962 domain-containing protein</fullName>
    </recommendedName>
</protein>
<dbReference type="InterPro" id="IPR058268">
    <property type="entry name" value="DUF7962"/>
</dbReference>
<name>A0A6A4IN85_9AGAR</name>
<reference evidence="2" key="1">
    <citation type="journal article" date="2019" name="Environ. Microbiol.">
        <title>Fungal ecological strategies reflected in gene transcription - a case study of two litter decomposers.</title>
        <authorList>
            <person name="Barbi F."/>
            <person name="Kohler A."/>
            <person name="Barry K."/>
            <person name="Baskaran P."/>
            <person name="Daum C."/>
            <person name="Fauchery L."/>
            <person name="Ihrmark K."/>
            <person name="Kuo A."/>
            <person name="LaButti K."/>
            <person name="Lipzen A."/>
            <person name="Morin E."/>
            <person name="Grigoriev I.V."/>
            <person name="Henrissat B."/>
            <person name="Lindahl B."/>
            <person name="Martin F."/>
        </authorList>
    </citation>
    <scope>NUCLEOTIDE SEQUENCE</scope>
    <source>
        <strain evidence="2">JB14</strain>
    </source>
</reference>